<dbReference type="InterPro" id="IPR038881">
    <property type="entry name" value="Yae1-like"/>
</dbReference>
<gene>
    <name evidence="1" type="ORF">CONCODRAFT_79071</name>
</gene>
<evidence type="ECO:0000313" key="1">
    <source>
        <dbReference type="EMBL" id="KXN69959.1"/>
    </source>
</evidence>
<organism evidence="1 2">
    <name type="scientific">Conidiobolus coronatus (strain ATCC 28846 / CBS 209.66 / NRRL 28638)</name>
    <name type="common">Delacroixia coronata</name>
    <dbReference type="NCBI Taxonomy" id="796925"/>
    <lineage>
        <taxon>Eukaryota</taxon>
        <taxon>Fungi</taxon>
        <taxon>Fungi incertae sedis</taxon>
        <taxon>Zoopagomycota</taxon>
        <taxon>Entomophthoromycotina</taxon>
        <taxon>Entomophthoromycetes</taxon>
        <taxon>Entomophthorales</taxon>
        <taxon>Ancylistaceae</taxon>
        <taxon>Conidiobolus</taxon>
    </lineage>
</organism>
<accession>A0A137P4T2</accession>
<dbReference type="Proteomes" id="UP000070444">
    <property type="component" value="Unassembled WGS sequence"/>
</dbReference>
<dbReference type="OrthoDB" id="20086at2759"/>
<evidence type="ECO:0000313" key="2">
    <source>
        <dbReference type="Proteomes" id="UP000070444"/>
    </source>
</evidence>
<dbReference type="AlphaFoldDB" id="A0A137P4T2"/>
<name>A0A137P4T2_CONC2</name>
<protein>
    <recommendedName>
        <fullName evidence="3">Protein YAE1</fullName>
    </recommendedName>
</protein>
<dbReference type="PANTHER" id="PTHR18829:SF0">
    <property type="entry name" value="PROTEIN YAE1 HOMOLOG"/>
    <property type="match status" value="1"/>
</dbReference>
<dbReference type="EMBL" id="KQ964517">
    <property type="protein sequence ID" value="KXN69959.1"/>
    <property type="molecule type" value="Genomic_DNA"/>
</dbReference>
<dbReference type="PANTHER" id="PTHR18829">
    <property type="entry name" value="PROTEIN YAE1 HOMOLOG"/>
    <property type="match status" value="1"/>
</dbReference>
<reference evidence="1 2" key="1">
    <citation type="journal article" date="2015" name="Genome Biol. Evol.">
        <title>Phylogenomic analyses indicate that early fungi evolved digesting cell walls of algal ancestors of land plants.</title>
        <authorList>
            <person name="Chang Y."/>
            <person name="Wang S."/>
            <person name="Sekimoto S."/>
            <person name="Aerts A.L."/>
            <person name="Choi C."/>
            <person name="Clum A."/>
            <person name="LaButti K.M."/>
            <person name="Lindquist E.A."/>
            <person name="Yee Ngan C."/>
            <person name="Ohm R.A."/>
            <person name="Salamov A.A."/>
            <person name="Grigoriev I.V."/>
            <person name="Spatafora J.W."/>
            <person name="Berbee M.L."/>
        </authorList>
    </citation>
    <scope>NUCLEOTIDE SEQUENCE [LARGE SCALE GENOMIC DNA]</scope>
    <source>
        <strain evidence="1 2">NRRL 28638</strain>
    </source>
</reference>
<keyword evidence="2" id="KW-1185">Reference proteome</keyword>
<evidence type="ECO:0008006" key="3">
    <source>
        <dbReference type="Google" id="ProtNLM"/>
    </source>
</evidence>
<sequence length="175" mass="20278">MTSEDNLSSYSDDIFIEDDIENSDYESRLHSNLMNQLKINFEKEGFREGILTTKDKFVQGGFDQGFEEGLNFGGLSGQLMGASWALKHLKLLEEADAESLCNQVQELDFEELIDKEYFKSHPVGESEANDNFRGWKELLPDINLSETQENQYYFKEWYTKCRADINQKMNDVNAQ</sequence>
<proteinExistence type="predicted"/>